<evidence type="ECO:0000256" key="1">
    <source>
        <dbReference type="SAM" id="MobiDB-lite"/>
    </source>
</evidence>
<feature type="compositionally biased region" description="Polar residues" evidence="1">
    <location>
        <begin position="55"/>
        <end position="66"/>
    </location>
</feature>
<dbReference type="EMBL" id="CAJNOC010001712">
    <property type="protein sequence ID" value="CAF0885650.1"/>
    <property type="molecule type" value="Genomic_DNA"/>
</dbReference>
<feature type="compositionally biased region" description="Basic and acidic residues" evidence="1">
    <location>
        <begin position="45"/>
        <end position="54"/>
    </location>
</feature>
<feature type="region of interest" description="Disordered" evidence="1">
    <location>
        <begin position="468"/>
        <end position="488"/>
    </location>
</feature>
<reference evidence="2" key="1">
    <citation type="submission" date="2021-02" db="EMBL/GenBank/DDBJ databases">
        <authorList>
            <person name="Nowell W R."/>
        </authorList>
    </citation>
    <scope>NUCLEOTIDE SEQUENCE</scope>
    <source>
        <strain evidence="2">Ploen Becks lab</strain>
    </source>
</reference>
<feature type="compositionally biased region" description="Polar residues" evidence="1">
    <location>
        <begin position="476"/>
        <end position="488"/>
    </location>
</feature>
<feature type="region of interest" description="Disordered" evidence="1">
    <location>
        <begin position="339"/>
        <end position="359"/>
    </location>
</feature>
<feature type="region of interest" description="Disordered" evidence="1">
    <location>
        <begin position="33"/>
        <end position="75"/>
    </location>
</feature>
<sequence length="710" mass="81883">MSDKVYPLFKRKQKSKTDDDDCIVYLGAHVSKNSLTRSSESDTDSITKKNETKSDPSNTEPTTNEINIKKENVSFGQNDSDTDLFTYYSQEQDSIFIDDESVFHNLETTDENTNKQNSLLNEDDSDEDEDIKLIFDSRDLIEQICRKYDKIEPKKEPQEEQSPILIKDKKANHEIEVKTEAFLVESDDDSDMDVLLCSIGEEYEKKSLNENNKKASDTDDDEFGIIEEESPILVKSPVTTTKQGINVFSNFKTKTENLFGSELDSLSEDDDDNNQTKKTDLNYKKNFSSKTPVRPPIMAKNVAKEHKEIQPVKRTILLNETPNKKQKLSDGDEELFSHIERPPEKAPPPPPTSHDDDILNPIDAARKKLLQNIRKPVVLPMPIKKPGTSGITNKKTVELMIQNKFKKSSLSANNQSLSLTQGIYLARQENLIRMNQVKTTKLVDKPEMVPPCEQTTNQEIKSKKIKINDQKENESVNRPSTSNGNIQVKNKSDLMGDIMNQMNVVHAKPKEIEKKPEEEVFIFENFLHRVSMCSFSWLHEQDKYLSEFKNVAQPPVVIPSDNVGPLIDNYLSYKDYYKTMFPLLLSEIWEDIFRDWRETKNEIKLYQNSPIFLKSVDRVAKHAELIALTFQILIDSSLRTCPFEDDLLRLTLDFKKDKDTVVNQYQFLGIVRMSRKIKLEDSSTMKCIKGKYFLFLLTQQFCSIVRLRKR</sequence>
<dbReference type="AlphaFoldDB" id="A0A813YKU8"/>
<accession>A0A813YKU8</accession>
<name>A0A813YKU8_9BILA</name>
<dbReference type="Proteomes" id="UP000663879">
    <property type="component" value="Unassembled WGS sequence"/>
</dbReference>
<evidence type="ECO:0000313" key="3">
    <source>
        <dbReference type="Proteomes" id="UP000663879"/>
    </source>
</evidence>
<proteinExistence type="predicted"/>
<feature type="region of interest" description="Disordered" evidence="1">
    <location>
        <begin position="263"/>
        <end position="294"/>
    </location>
</feature>
<evidence type="ECO:0000313" key="2">
    <source>
        <dbReference type="EMBL" id="CAF0885650.1"/>
    </source>
</evidence>
<organism evidence="2 3">
    <name type="scientific">Brachionus calyciflorus</name>
    <dbReference type="NCBI Taxonomy" id="104777"/>
    <lineage>
        <taxon>Eukaryota</taxon>
        <taxon>Metazoa</taxon>
        <taxon>Spiralia</taxon>
        <taxon>Gnathifera</taxon>
        <taxon>Rotifera</taxon>
        <taxon>Eurotatoria</taxon>
        <taxon>Monogononta</taxon>
        <taxon>Pseudotrocha</taxon>
        <taxon>Ploima</taxon>
        <taxon>Brachionidae</taxon>
        <taxon>Brachionus</taxon>
    </lineage>
</organism>
<keyword evidence="3" id="KW-1185">Reference proteome</keyword>
<dbReference type="OrthoDB" id="10598887at2759"/>
<gene>
    <name evidence="2" type="ORF">OXX778_LOCUS10647</name>
</gene>
<feature type="compositionally biased region" description="Basic and acidic residues" evidence="1">
    <location>
        <begin position="274"/>
        <end position="283"/>
    </location>
</feature>
<comment type="caution">
    <text evidence="2">The sequence shown here is derived from an EMBL/GenBank/DDBJ whole genome shotgun (WGS) entry which is preliminary data.</text>
</comment>
<protein>
    <submittedName>
        <fullName evidence="2">Uncharacterized protein</fullName>
    </submittedName>
</protein>